<gene>
    <name evidence="3" type="ORF">HNR37_001291</name>
</gene>
<dbReference type="Gene3D" id="2.40.30.10">
    <property type="entry name" value="Translation factors"/>
    <property type="match status" value="1"/>
</dbReference>
<evidence type="ECO:0000259" key="2">
    <source>
        <dbReference type="PROSITE" id="PS51384"/>
    </source>
</evidence>
<keyword evidence="1" id="KW-0001">2Fe-2S</keyword>
<dbReference type="SUPFAM" id="SSF63380">
    <property type="entry name" value="Riboflavin synthase domain-like"/>
    <property type="match status" value="1"/>
</dbReference>
<feature type="binding site" evidence="1">
    <location>
        <position position="240"/>
    </location>
    <ligand>
        <name>[2Fe-2S] cluster</name>
        <dbReference type="ChEBI" id="CHEBI:190135"/>
    </ligand>
</feature>
<organism evidence="3 4">
    <name type="scientific">Desulfurispira natronophila</name>
    <dbReference type="NCBI Taxonomy" id="682562"/>
    <lineage>
        <taxon>Bacteria</taxon>
        <taxon>Pseudomonadati</taxon>
        <taxon>Chrysiogenota</taxon>
        <taxon>Chrysiogenia</taxon>
        <taxon>Chrysiogenales</taxon>
        <taxon>Chrysiogenaceae</taxon>
        <taxon>Desulfurispira</taxon>
    </lineage>
</organism>
<dbReference type="GO" id="GO:0004324">
    <property type="term" value="F:ferredoxin-NADP+ reductase activity"/>
    <property type="evidence" value="ECO:0007669"/>
    <property type="project" value="UniProtKB-EC"/>
</dbReference>
<dbReference type="InterPro" id="IPR019480">
    <property type="entry name" value="Dihydroorotate_DH_Fe-S-bd"/>
</dbReference>
<dbReference type="GO" id="GO:0046872">
    <property type="term" value="F:metal ion binding"/>
    <property type="evidence" value="ECO:0007669"/>
    <property type="project" value="UniProtKB-KW"/>
</dbReference>
<dbReference type="EC" id="1.18.1.2" evidence="3"/>
<proteinExistence type="predicted"/>
<dbReference type="GO" id="GO:0050660">
    <property type="term" value="F:flavin adenine dinucleotide binding"/>
    <property type="evidence" value="ECO:0007669"/>
    <property type="project" value="InterPro"/>
</dbReference>
<dbReference type="InterPro" id="IPR012165">
    <property type="entry name" value="Cyt_c3_hydrogenase_gsu"/>
</dbReference>
<evidence type="ECO:0000313" key="4">
    <source>
        <dbReference type="Proteomes" id="UP000528322"/>
    </source>
</evidence>
<keyword evidence="4" id="KW-1185">Reference proteome</keyword>
<dbReference type="EMBL" id="JACHID010000007">
    <property type="protein sequence ID" value="MBB5021974.1"/>
    <property type="molecule type" value="Genomic_DNA"/>
</dbReference>
<keyword evidence="1" id="KW-0411">Iron-sulfur</keyword>
<dbReference type="InterPro" id="IPR017927">
    <property type="entry name" value="FAD-bd_FR_type"/>
</dbReference>
<accession>A0A7W8DH26</accession>
<feature type="binding site" evidence="1">
    <location>
        <position position="225"/>
    </location>
    <ligand>
        <name>[2Fe-2S] cluster</name>
        <dbReference type="ChEBI" id="CHEBI:190135"/>
    </ligand>
</feature>
<keyword evidence="1" id="KW-0479">Metal-binding</keyword>
<sequence length="278" mass="30095">MPKLYEIVEKQDLVPGMALFHVYAPMAAKNMKPGQFIILRVNAKGERIPISISGWDSEKGTIRIIIMAAGRTSTEAVALKQGECFQDIVGPLGEQTHLEKVSGTAVVVGGGYGTGAVMPPARAMKAMGNRVVGIIGARSKDLVLLEAEMREVCDDVIVCTNDGSQGVEGFVTDGLKQLMEKEDVSWVLSVGPVPMMQAVANLTKPKEVKTYCSLNAIMVDGTGMCGACRVSVGGKTKFACFHGPDFDAHQVNFEELVQRQKMFLEQEKIAMEKLEEVK</sequence>
<dbReference type="PROSITE" id="PS51384">
    <property type="entry name" value="FAD_FR"/>
    <property type="match status" value="1"/>
</dbReference>
<dbReference type="GO" id="GO:0051537">
    <property type="term" value="F:2 iron, 2 sulfur cluster binding"/>
    <property type="evidence" value="ECO:0007669"/>
    <property type="project" value="UniProtKB-KW"/>
</dbReference>
<feature type="domain" description="FAD-binding FR-type" evidence="2">
    <location>
        <begin position="1"/>
        <end position="98"/>
    </location>
</feature>
<comment type="cofactor">
    <cofactor evidence="1">
        <name>[2Fe-2S] cluster</name>
        <dbReference type="ChEBI" id="CHEBI:190135"/>
    </cofactor>
    <text evidence="1">Binds 1 [2Fe-2S] cluster per subunit.</text>
</comment>
<dbReference type="SUPFAM" id="SSF52343">
    <property type="entry name" value="Ferredoxin reductase-like, C-terminal NADP-linked domain"/>
    <property type="match status" value="1"/>
</dbReference>
<reference evidence="3 4" key="1">
    <citation type="submission" date="2020-08" db="EMBL/GenBank/DDBJ databases">
        <title>Genomic Encyclopedia of Type Strains, Phase IV (KMG-IV): sequencing the most valuable type-strain genomes for metagenomic binning, comparative biology and taxonomic classification.</title>
        <authorList>
            <person name="Goeker M."/>
        </authorList>
    </citation>
    <scope>NUCLEOTIDE SEQUENCE [LARGE SCALE GENOMIC DNA]</scope>
    <source>
        <strain evidence="3 4">DSM 22071</strain>
    </source>
</reference>
<keyword evidence="3" id="KW-0560">Oxidoreductase</keyword>
<dbReference type="AlphaFoldDB" id="A0A7W8DH26"/>
<dbReference type="InterPro" id="IPR050353">
    <property type="entry name" value="PyrK_electron_transfer"/>
</dbReference>
<dbReference type="Pfam" id="PF10418">
    <property type="entry name" value="DHODB_Fe-S_bind"/>
    <property type="match status" value="1"/>
</dbReference>
<dbReference type="RefSeq" id="WP_183731635.1">
    <property type="nucleotide sequence ID" value="NZ_JACHID010000007.1"/>
</dbReference>
<name>A0A7W8DH26_9BACT</name>
<dbReference type="GO" id="GO:0006221">
    <property type="term" value="P:pyrimidine nucleotide biosynthetic process"/>
    <property type="evidence" value="ECO:0007669"/>
    <property type="project" value="InterPro"/>
</dbReference>
<dbReference type="Gene3D" id="3.40.50.80">
    <property type="entry name" value="Nucleotide-binding domain of ferredoxin-NADP reductase (FNR) module"/>
    <property type="match status" value="1"/>
</dbReference>
<feature type="binding site" evidence="1">
    <location>
        <position position="228"/>
    </location>
    <ligand>
        <name>[2Fe-2S] cluster</name>
        <dbReference type="ChEBI" id="CHEBI:190135"/>
    </ligand>
</feature>
<keyword evidence="1" id="KW-0408">Iron</keyword>
<evidence type="ECO:0000313" key="3">
    <source>
        <dbReference type="EMBL" id="MBB5021974.1"/>
    </source>
</evidence>
<dbReference type="CDD" id="cd06219">
    <property type="entry name" value="DHOD_e_trans_like1"/>
    <property type="match status" value="1"/>
</dbReference>
<dbReference type="InterPro" id="IPR017938">
    <property type="entry name" value="Riboflavin_synthase-like_b-brl"/>
</dbReference>
<dbReference type="Proteomes" id="UP000528322">
    <property type="component" value="Unassembled WGS sequence"/>
</dbReference>
<evidence type="ECO:0000256" key="1">
    <source>
        <dbReference type="PIRSR" id="PIRSR006816-2"/>
    </source>
</evidence>
<dbReference type="PIRSF" id="PIRSF006816">
    <property type="entry name" value="Cyc3_hyd_g"/>
    <property type="match status" value="1"/>
</dbReference>
<protein>
    <submittedName>
        <fullName evidence="3">Ferredoxin--NADP+ reductase</fullName>
        <ecNumber evidence="3">1.18.1.2</ecNumber>
    </submittedName>
</protein>
<dbReference type="PANTHER" id="PTHR43513:SF3">
    <property type="entry name" value="DIHYDROOROTATE DEHYDROGENASE B (NAD(+)), ELECTRON TRANSFER SUBUNIT-RELATED"/>
    <property type="match status" value="1"/>
</dbReference>
<dbReference type="NCBIfam" id="NF004862">
    <property type="entry name" value="PRK06222.1"/>
    <property type="match status" value="1"/>
</dbReference>
<comment type="caution">
    <text evidence="3">The sequence shown here is derived from an EMBL/GenBank/DDBJ whole genome shotgun (WGS) entry which is preliminary data.</text>
</comment>
<dbReference type="PANTHER" id="PTHR43513">
    <property type="entry name" value="DIHYDROOROTATE DEHYDROGENASE B (NAD(+)), ELECTRON TRANSFER SUBUNIT"/>
    <property type="match status" value="1"/>
</dbReference>
<dbReference type="InterPro" id="IPR039261">
    <property type="entry name" value="FNR_nucleotide-bd"/>
</dbReference>